<feature type="region of interest" description="Disordered" evidence="1">
    <location>
        <begin position="1"/>
        <end position="25"/>
    </location>
</feature>
<dbReference type="RefSeq" id="WP_163823956.1">
    <property type="nucleotide sequence ID" value="NZ_JAAGUX010000064.1"/>
</dbReference>
<proteinExistence type="predicted"/>
<dbReference type="AlphaFoldDB" id="A0A6P1D7V6"/>
<gene>
    <name evidence="2" type="ORF">GV789_17170</name>
    <name evidence="3" type="ORF">GV794_24430</name>
</gene>
<name>A0A6P1D7V6_9NOCA</name>
<dbReference type="Proteomes" id="UP000470876">
    <property type="component" value="Unassembled WGS sequence"/>
</dbReference>
<reference evidence="4 5" key="1">
    <citation type="submission" date="2020-01" db="EMBL/GenBank/DDBJ databases">
        <title>Genetics and antimicrobial susceptibilities of Nocardia species isolated from the soil; a comparison with species isolated from humans.</title>
        <authorList>
            <person name="Carrasco G."/>
            <person name="Monzon S."/>
            <person name="Sansegundo M."/>
            <person name="Garcia E."/>
            <person name="Garrido N."/>
            <person name="Medina M.J."/>
            <person name="Villalon P."/>
            <person name="Ramirez-Arocha A.C."/>
            <person name="Jimenez P."/>
            <person name="Cuesta I."/>
            <person name="Valdezate S."/>
        </authorList>
    </citation>
    <scope>NUCLEOTIDE SEQUENCE [LARGE SCALE GENOMIC DNA]</scope>
    <source>
        <strain evidence="2 4">CNM20110639</strain>
        <strain evidence="3 5">CNM20110649</strain>
    </source>
</reference>
<evidence type="ECO:0000313" key="4">
    <source>
        <dbReference type="Proteomes" id="UP000468928"/>
    </source>
</evidence>
<sequence length="60" mass="6397">MSAFTAGFTEPPARGLDMNGPDSRENALLGHRFLQGRQPSSDGSVARKMCSAALEYPDPS</sequence>
<keyword evidence="5" id="KW-1185">Reference proteome</keyword>
<dbReference type="EMBL" id="JAAGUZ010000044">
    <property type="protein sequence ID" value="NEW46168.1"/>
    <property type="molecule type" value="Genomic_DNA"/>
</dbReference>
<protein>
    <submittedName>
        <fullName evidence="2">Uncharacterized protein</fullName>
    </submittedName>
</protein>
<dbReference type="Proteomes" id="UP000468928">
    <property type="component" value="Unassembled WGS sequence"/>
</dbReference>
<evidence type="ECO:0000313" key="5">
    <source>
        <dbReference type="Proteomes" id="UP000470876"/>
    </source>
</evidence>
<accession>A0A6P1D7V6</accession>
<dbReference type="EMBL" id="JAAGUX010000064">
    <property type="protein sequence ID" value="NEW58760.1"/>
    <property type="molecule type" value="Genomic_DNA"/>
</dbReference>
<evidence type="ECO:0000313" key="2">
    <source>
        <dbReference type="EMBL" id="NEW46168.1"/>
    </source>
</evidence>
<evidence type="ECO:0000313" key="3">
    <source>
        <dbReference type="EMBL" id="NEW58760.1"/>
    </source>
</evidence>
<organism evidence="2 4">
    <name type="scientific">Nocardia cyriacigeorgica</name>
    <dbReference type="NCBI Taxonomy" id="135487"/>
    <lineage>
        <taxon>Bacteria</taxon>
        <taxon>Bacillati</taxon>
        <taxon>Actinomycetota</taxon>
        <taxon>Actinomycetes</taxon>
        <taxon>Mycobacteriales</taxon>
        <taxon>Nocardiaceae</taxon>
        <taxon>Nocardia</taxon>
    </lineage>
</organism>
<evidence type="ECO:0000256" key="1">
    <source>
        <dbReference type="SAM" id="MobiDB-lite"/>
    </source>
</evidence>
<comment type="caution">
    <text evidence="2">The sequence shown here is derived from an EMBL/GenBank/DDBJ whole genome shotgun (WGS) entry which is preliminary data.</text>
</comment>